<sequence>MGISNRPAVDTSQPPITADDVIEELQNLLPNTSIRPDSDLFSVGFDSLRIMRFAGLCRKAGFDISFADFLEKPEPAAWAELLNNHAPSTQAPSVTTPSTAPEAATPADNSGTSSTSDDASPFRLAPLQHAYWAGGYDTDKLGGVSAHLYVELDGPDHEPDTLQAALDTVVARHDMLRVKILNDGTQKVQAQPDTPIFSSLDLRDTNDATVAATLEDIRSEMSGQRAAADLGRMIDVRLTRLPGGRARLHVDFDMLAGDAMSYRIVLDDLAAVLTGEELAPISSSFREYLDAPEVTSPKNRERDQQWWAEQLATLPDPPKLPTYTGVPAHSVRPQRRHLFLDERQRAALEHHAQDNGVTPAACLATAFAEAIGSFTTESRFLLNVPLFHRQQILPDIDRVVGDFSSSVLVTVDVSQEQTVLDRIRAVSESMHGSMRHSDWSALDILRDMSRSRGSQVIAPIVYTSAVGLGELFSARVRSVFGDPVWILSEGPQVLLDAQVTELDGGFLANWDVREGMFLPGVVDAMFEAYRANVDLLVRDAEWASAPFPSAVPEEQNQARRDTETTAPLPDDALLHRRFFDLADTHPDRPAVLWGEDGVCTYAELQDDALRVATSLRKHGVAPGDIVGVRIAKGPRQLTALLGILAAGAAWVPLGADQPATRRSRILERADATVVLHDTNALSDPDEGVTGVLLDDALTTDLPEDAAAQATTQSPDDVVYVLFTSGSTGEPKGVELTHRAVMNTINAVNEIVGLTADDRTLGLSSLEFDLSVHDMFGPLNVGGAVVTLTEQERRDAEAWIGLMTRHHVTQLYCVPPLLDMLLSSTSTTQLDELRWCLLGGDWVTLDLPGRLRERAPHCRFAGLGGATETAIHSTFFEVTDPEAIDPIWGSVPFGSPLPNMRARIVDDAGRIRPDFAPGEYLVSGPGIARGYRHDAEMTDRKFPTIDGARWYRTNDLARYLPGGCIEFLGRRDDQVKIRGYRIEIGEVEAALRQAPGVHSCVAVVSRPAGGPRDGSAHLGAVIAAGSNHAPDLEEQVRAFLAETLPPYMIPDLMVIVEAIPVNKNGKSDREYCAQLIDTARRDTVQQSASEPPTPGTLEHLVAGVFAEVIGLPESVIGLDDDFIQVGGDSVLTTKAASVLRDVLDDPSLPAVLLFESRTPRSVAASLREVEAEPGLFDRTAAIVYELDNEGL</sequence>
<dbReference type="InterPro" id="IPR057737">
    <property type="entry name" value="Condensation_MtbB-like"/>
</dbReference>
<dbReference type="InterPro" id="IPR010071">
    <property type="entry name" value="AA_adenyl_dom"/>
</dbReference>
<comment type="pathway">
    <text evidence="2">Siderophore biosynthesis; mycobactin biosynthesis.</text>
</comment>
<evidence type="ECO:0000256" key="5">
    <source>
        <dbReference type="ARBA" id="ARBA00022450"/>
    </source>
</evidence>
<dbReference type="SUPFAM" id="SSF56801">
    <property type="entry name" value="Acetyl-CoA synthetase-like"/>
    <property type="match status" value="1"/>
</dbReference>
<evidence type="ECO:0000256" key="2">
    <source>
        <dbReference type="ARBA" id="ARBA00005102"/>
    </source>
</evidence>
<dbReference type="GO" id="GO:0005737">
    <property type="term" value="C:cytoplasm"/>
    <property type="evidence" value="ECO:0007669"/>
    <property type="project" value="TreeGrafter"/>
</dbReference>
<dbReference type="RefSeq" id="WP_006061594.1">
    <property type="nucleotide sequence ID" value="NZ_KB290820.1"/>
</dbReference>
<accession>L1MBX9</accession>
<dbReference type="SUPFAM" id="SSF47336">
    <property type="entry name" value="ACP-like"/>
    <property type="match status" value="2"/>
</dbReference>
<evidence type="ECO:0000259" key="10">
    <source>
        <dbReference type="PROSITE" id="PS50075"/>
    </source>
</evidence>
<comment type="similarity">
    <text evidence="3">Belongs to the ATP-dependent AMP-binding enzyme family. MbtB subfamily.</text>
</comment>
<dbReference type="eggNOG" id="COG1020">
    <property type="taxonomic scope" value="Bacteria"/>
</dbReference>
<dbReference type="InterPro" id="IPR020845">
    <property type="entry name" value="AMP-binding_CS"/>
</dbReference>
<dbReference type="CDD" id="cd19535">
    <property type="entry name" value="Cyc_NRPS"/>
    <property type="match status" value="1"/>
</dbReference>
<dbReference type="OrthoDB" id="2472181at2"/>
<dbReference type="GO" id="GO:0000036">
    <property type="term" value="F:acyl carrier activity"/>
    <property type="evidence" value="ECO:0007669"/>
    <property type="project" value="TreeGrafter"/>
</dbReference>
<evidence type="ECO:0000313" key="11">
    <source>
        <dbReference type="EMBL" id="EKX88499.1"/>
    </source>
</evidence>
<dbReference type="NCBIfam" id="TIGR01733">
    <property type="entry name" value="AA-adenyl-dom"/>
    <property type="match status" value="1"/>
</dbReference>
<dbReference type="Gene3D" id="3.30.300.30">
    <property type="match status" value="1"/>
</dbReference>
<dbReference type="GO" id="GO:0031177">
    <property type="term" value="F:phosphopantetheine binding"/>
    <property type="evidence" value="ECO:0007669"/>
    <property type="project" value="InterPro"/>
</dbReference>
<evidence type="ECO:0000256" key="8">
    <source>
        <dbReference type="ARBA" id="ARBA00033440"/>
    </source>
</evidence>
<dbReference type="Pfam" id="PF00501">
    <property type="entry name" value="AMP-binding"/>
    <property type="match status" value="1"/>
</dbReference>
<dbReference type="InterPro" id="IPR023213">
    <property type="entry name" value="CAT-like_dom_sf"/>
</dbReference>
<feature type="domain" description="Carrier" evidence="10">
    <location>
        <begin position="12"/>
        <end position="86"/>
    </location>
</feature>
<dbReference type="Pfam" id="PF00550">
    <property type="entry name" value="PP-binding"/>
    <property type="match status" value="2"/>
</dbReference>
<dbReference type="Gene3D" id="3.30.559.10">
    <property type="entry name" value="Chloramphenicol acetyltransferase-like domain"/>
    <property type="match status" value="1"/>
</dbReference>
<feature type="domain" description="Carrier" evidence="10">
    <location>
        <begin position="1091"/>
        <end position="1169"/>
    </location>
</feature>
<keyword evidence="5" id="KW-0596">Phosphopantetheine</keyword>
<dbReference type="PANTHER" id="PTHR45527:SF10">
    <property type="entry name" value="PYOCHELIN SYNTHASE PCHF"/>
    <property type="match status" value="1"/>
</dbReference>
<comment type="cofactor">
    <cofactor evidence="1">
        <name>pantetheine 4'-phosphate</name>
        <dbReference type="ChEBI" id="CHEBI:47942"/>
    </cofactor>
</comment>
<dbReference type="PROSITE" id="PS50075">
    <property type="entry name" value="CARRIER"/>
    <property type="match status" value="2"/>
</dbReference>
<dbReference type="GO" id="GO:0016874">
    <property type="term" value="F:ligase activity"/>
    <property type="evidence" value="ECO:0007669"/>
    <property type="project" value="UniProtKB-KW"/>
</dbReference>
<dbReference type="InterPro" id="IPR009081">
    <property type="entry name" value="PP-bd_ACP"/>
</dbReference>
<dbReference type="InterPro" id="IPR036736">
    <property type="entry name" value="ACP-like_sf"/>
</dbReference>
<dbReference type="Gene3D" id="3.40.50.12780">
    <property type="entry name" value="N-terminal domain of ligase-like"/>
    <property type="match status" value="1"/>
</dbReference>
<dbReference type="Gene3D" id="1.10.1200.10">
    <property type="entry name" value="ACP-like"/>
    <property type="match status" value="2"/>
</dbReference>
<keyword evidence="12" id="KW-1185">Reference proteome</keyword>
<dbReference type="InterPro" id="IPR045851">
    <property type="entry name" value="AMP-bd_C_sf"/>
</dbReference>
<evidence type="ECO:0000256" key="7">
    <source>
        <dbReference type="ARBA" id="ARBA00022598"/>
    </source>
</evidence>
<dbReference type="InterPro" id="IPR025110">
    <property type="entry name" value="AMP-bd_C"/>
</dbReference>
<dbReference type="SUPFAM" id="SSF52777">
    <property type="entry name" value="CoA-dependent acyltransferases"/>
    <property type="match status" value="2"/>
</dbReference>
<dbReference type="AlphaFoldDB" id="L1MBX9"/>
<dbReference type="Gene3D" id="3.30.559.30">
    <property type="entry name" value="Nonribosomal peptide synthetase, condensation domain"/>
    <property type="match status" value="1"/>
</dbReference>
<dbReference type="PANTHER" id="PTHR45527">
    <property type="entry name" value="NONRIBOSOMAL PEPTIDE SYNTHETASE"/>
    <property type="match status" value="1"/>
</dbReference>
<organism evidence="11 12">
    <name type="scientific">Corynebacterium durum F0235</name>
    <dbReference type="NCBI Taxonomy" id="1035195"/>
    <lineage>
        <taxon>Bacteria</taxon>
        <taxon>Bacillati</taxon>
        <taxon>Actinomycetota</taxon>
        <taxon>Actinomycetes</taxon>
        <taxon>Mycobacteriales</taxon>
        <taxon>Corynebacteriaceae</taxon>
        <taxon>Corynebacterium</taxon>
    </lineage>
</organism>
<dbReference type="PATRIC" id="fig|1035195.3.peg.1945"/>
<evidence type="ECO:0000256" key="3">
    <source>
        <dbReference type="ARBA" id="ARBA00007380"/>
    </source>
</evidence>
<dbReference type="STRING" id="1035195.HMPREF9997_02170"/>
<dbReference type="Pfam" id="PF13193">
    <property type="entry name" value="AMP-binding_C"/>
    <property type="match status" value="1"/>
</dbReference>
<reference evidence="11 12" key="1">
    <citation type="submission" date="2012-05" db="EMBL/GenBank/DDBJ databases">
        <authorList>
            <person name="Weinstock G."/>
            <person name="Sodergren E."/>
            <person name="Lobos E.A."/>
            <person name="Fulton L."/>
            <person name="Fulton R."/>
            <person name="Courtney L."/>
            <person name="Fronick C."/>
            <person name="O'Laughlin M."/>
            <person name="Godfrey J."/>
            <person name="Wilson R.M."/>
            <person name="Miner T."/>
            <person name="Farmer C."/>
            <person name="Delehaunty K."/>
            <person name="Cordes M."/>
            <person name="Minx P."/>
            <person name="Tomlinson C."/>
            <person name="Chen J."/>
            <person name="Wollam A."/>
            <person name="Pepin K.H."/>
            <person name="Bhonagiri V."/>
            <person name="Zhang X."/>
            <person name="Suruliraj S."/>
            <person name="Warren W."/>
            <person name="Mitreva M."/>
            <person name="Mardis E.R."/>
            <person name="Wilson R.K."/>
        </authorList>
    </citation>
    <scope>NUCLEOTIDE SEQUENCE [LARGE SCALE GENOMIC DNA]</scope>
    <source>
        <strain evidence="11 12">F0235</strain>
    </source>
</reference>
<feature type="compositionally biased region" description="Low complexity" evidence="9">
    <location>
        <begin position="87"/>
        <end position="107"/>
    </location>
</feature>
<protein>
    <recommendedName>
        <fullName evidence="4">Phenyloxazoline synthase MbtB</fullName>
    </recommendedName>
    <alternativeName>
        <fullName evidence="8">Mycobactin synthetase protein B</fullName>
    </alternativeName>
</protein>
<keyword evidence="7" id="KW-0436">Ligase</keyword>
<dbReference type="HOGENOM" id="CLU_000022_2_4_11"/>
<dbReference type="InterPro" id="IPR042099">
    <property type="entry name" value="ANL_N_sf"/>
</dbReference>
<evidence type="ECO:0000256" key="1">
    <source>
        <dbReference type="ARBA" id="ARBA00001957"/>
    </source>
</evidence>
<dbReference type="InterPro" id="IPR000873">
    <property type="entry name" value="AMP-dep_synth/lig_dom"/>
</dbReference>
<dbReference type="Proteomes" id="UP000010445">
    <property type="component" value="Unassembled WGS sequence"/>
</dbReference>
<evidence type="ECO:0000256" key="9">
    <source>
        <dbReference type="SAM" id="MobiDB-lite"/>
    </source>
</evidence>
<dbReference type="SMART" id="SM00823">
    <property type="entry name" value="PKS_PP"/>
    <property type="match status" value="1"/>
</dbReference>
<gene>
    <name evidence="11" type="ORF">HMPREF9997_02170</name>
</gene>
<dbReference type="GO" id="GO:0043041">
    <property type="term" value="P:amino acid activation for nonribosomal peptide biosynthetic process"/>
    <property type="evidence" value="ECO:0007669"/>
    <property type="project" value="TreeGrafter"/>
</dbReference>
<dbReference type="GO" id="GO:0044550">
    <property type="term" value="P:secondary metabolite biosynthetic process"/>
    <property type="evidence" value="ECO:0007669"/>
    <property type="project" value="TreeGrafter"/>
</dbReference>
<keyword evidence="6" id="KW-0597">Phosphoprotein</keyword>
<evidence type="ECO:0000256" key="6">
    <source>
        <dbReference type="ARBA" id="ARBA00022553"/>
    </source>
</evidence>
<feature type="region of interest" description="Disordered" evidence="9">
    <location>
        <begin position="87"/>
        <end position="121"/>
    </location>
</feature>
<evidence type="ECO:0000313" key="12">
    <source>
        <dbReference type="Proteomes" id="UP000010445"/>
    </source>
</evidence>
<proteinExistence type="inferred from homology"/>
<dbReference type="FunFam" id="3.30.559.10:FF:000023">
    <property type="entry name" value="Non-ribosomal peptide synthetase"/>
    <property type="match status" value="1"/>
</dbReference>
<dbReference type="InterPro" id="IPR020806">
    <property type="entry name" value="PKS_PP-bd"/>
</dbReference>
<comment type="caution">
    <text evidence="11">The sequence shown here is derived from an EMBL/GenBank/DDBJ whole genome shotgun (WGS) entry which is preliminary data.</text>
</comment>
<feature type="compositionally biased region" description="Polar residues" evidence="9">
    <location>
        <begin position="108"/>
        <end position="118"/>
    </location>
</feature>
<dbReference type="Pfam" id="PF00668">
    <property type="entry name" value="Condensation"/>
    <property type="match status" value="1"/>
</dbReference>
<dbReference type="InterPro" id="IPR001242">
    <property type="entry name" value="Condensation_dom"/>
</dbReference>
<dbReference type="UniPathway" id="UPA00011"/>
<dbReference type="EMBL" id="AMEM01000037">
    <property type="protein sequence ID" value="EKX88499.1"/>
    <property type="molecule type" value="Genomic_DNA"/>
</dbReference>
<evidence type="ECO:0000256" key="4">
    <source>
        <dbReference type="ARBA" id="ARBA00016743"/>
    </source>
</evidence>
<dbReference type="FunFam" id="3.30.559.30:FF:000006">
    <property type="entry name" value="Yersiniabactin polyketide/non-ribosomal peptide synthetase"/>
    <property type="match status" value="1"/>
</dbReference>
<dbReference type="PROSITE" id="PS00455">
    <property type="entry name" value="AMP_BINDING"/>
    <property type="match status" value="1"/>
</dbReference>
<name>L1MBX9_9CORY</name>